<name>A0A365YTI9_9PROT</name>
<protein>
    <submittedName>
        <fullName evidence="2">Uncharacterized protein</fullName>
    </submittedName>
</protein>
<keyword evidence="3" id="KW-1185">Reference proteome</keyword>
<reference evidence="2 3" key="1">
    <citation type="submission" date="2018-05" db="EMBL/GenBank/DDBJ databases">
        <title>Komagataeibacter cocois sp. nov., for a novel cellulose- producing strain isolated from coconut milk.</title>
        <authorList>
            <person name="Liu L."/>
            <person name="Wang Y."/>
            <person name="Liu S."/>
            <person name="Bi J."/>
            <person name="Chen H."/>
            <person name="Deng J."/>
            <person name="Zhang C."/>
            <person name="Hu Q."/>
            <person name="Li C."/>
        </authorList>
    </citation>
    <scope>NUCLEOTIDE SEQUENCE [LARGE SCALE GENOMIC DNA]</scope>
    <source>
        <strain evidence="2 3">WE7</strain>
    </source>
</reference>
<accession>A0A365YTI9</accession>
<organism evidence="2 3">
    <name type="scientific">Novacetimonas cocois</name>
    <dbReference type="NCBI Taxonomy" id="1747507"/>
    <lineage>
        <taxon>Bacteria</taxon>
        <taxon>Pseudomonadati</taxon>
        <taxon>Pseudomonadota</taxon>
        <taxon>Alphaproteobacteria</taxon>
        <taxon>Acetobacterales</taxon>
        <taxon>Acetobacteraceae</taxon>
        <taxon>Novacetimonas</taxon>
    </lineage>
</organism>
<gene>
    <name evidence="2" type="ORF">NJLHNGOC_10530</name>
</gene>
<comment type="caution">
    <text evidence="2">The sequence shown here is derived from an EMBL/GenBank/DDBJ whole genome shotgun (WGS) entry which is preliminary data.</text>
</comment>
<dbReference type="Proteomes" id="UP000252680">
    <property type="component" value="Unassembled WGS sequence"/>
</dbReference>
<dbReference type="AlphaFoldDB" id="A0A365YTI9"/>
<dbReference type="EMBL" id="QEXL01000013">
    <property type="protein sequence ID" value="RBM06117.1"/>
    <property type="molecule type" value="Genomic_DNA"/>
</dbReference>
<feature type="compositionally biased region" description="Polar residues" evidence="1">
    <location>
        <begin position="38"/>
        <end position="56"/>
    </location>
</feature>
<evidence type="ECO:0000256" key="1">
    <source>
        <dbReference type="SAM" id="MobiDB-lite"/>
    </source>
</evidence>
<feature type="region of interest" description="Disordered" evidence="1">
    <location>
        <begin position="38"/>
        <end position="79"/>
    </location>
</feature>
<proteinExistence type="predicted"/>
<sequence length="79" mass="8848">MKLFIKSFERGHLFEKRRHPKTFIMFINGLFSIPGLQTSEPTGPWSTPACQPSHRNPGSPRKVTDMAPACPSAGKDGWH</sequence>
<evidence type="ECO:0000313" key="3">
    <source>
        <dbReference type="Proteomes" id="UP000252680"/>
    </source>
</evidence>
<evidence type="ECO:0000313" key="2">
    <source>
        <dbReference type="EMBL" id="RBM06117.1"/>
    </source>
</evidence>